<feature type="domain" description="Pleckstrin-like plant" evidence="2">
    <location>
        <begin position="98"/>
        <end position="140"/>
    </location>
</feature>
<dbReference type="Gramene" id="PSS11893">
    <property type="protein sequence ID" value="PSS11893"/>
    <property type="gene ID" value="CEY00_Acc01316"/>
</dbReference>
<dbReference type="AlphaFoldDB" id="A0A2R6QPP6"/>
<evidence type="ECO:0000259" key="1">
    <source>
        <dbReference type="Pfam" id="PF05703"/>
    </source>
</evidence>
<dbReference type="Proteomes" id="UP000241394">
    <property type="component" value="Chromosome LG14"/>
</dbReference>
<dbReference type="Pfam" id="PF08458">
    <property type="entry name" value="PH_2"/>
    <property type="match status" value="1"/>
</dbReference>
<organism evidence="3 4">
    <name type="scientific">Actinidia chinensis var. chinensis</name>
    <name type="common">Chinese soft-hair kiwi</name>
    <dbReference type="NCBI Taxonomy" id="1590841"/>
    <lineage>
        <taxon>Eukaryota</taxon>
        <taxon>Viridiplantae</taxon>
        <taxon>Streptophyta</taxon>
        <taxon>Embryophyta</taxon>
        <taxon>Tracheophyta</taxon>
        <taxon>Spermatophyta</taxon>
        <taxon>Magnoliopsida</taxon>
        <taxon>eudicotyledons</taxon>
        <taxon>Gunneridae</taxon>
        <taxon>Pentapetalae</taxon>
        <taxon>asterids</taxon>
        <taxon>Ericales</taxon>
        <taxon>Actinidiaceae</taxon>
        <taxon>Actinidia</taxon>
    </lineage>
</organism>
<gene>
    <name evidence="3" type="ORF">CEY00_Acc01316</name>
</gene>
<dbReference type="STRING" id="1590841.A0A2R6QPP6"/>
<evidence type="ECO:0000313" key="3">
    <source>
        <dbReference type="EMBL" id="PSS11893.1"/>
    </source>
</evidence>
<dbReference type="EMBL" id="NKQK01000014">
    <property type="protein sequence ID" value="PSS11893.1"/>
    <property type="molecule type" value="Genomic_DNA"/>
</dbReference>
<dbReference type="InterPro" id="IPR008546">
    <property type="entry name" value="VAN3-bd-like_auxin_canal"/>
</dbReference>
<dbReference type="InterPro" id="IPR040269">
    <property type="entry name" value="VAB"/>
</dbReference>
<dbReference type="Pfam" id="PF05703">
    <property type="entry name" value="Auxin_canalis"/>
    <property type="match status" value="1"/>
</dbReference>
<name>A0A2R6QPP6_ACTCC</name>
<dbReference type="OrthoDB" id="684573at2759"/>
<reference evidence="4" key="2">
    <citation type="journal article" date="2018" name="BMC Genomics">
        <title>A manually annotated Actinidia chinensis var. chinensis (kiwifruit) genome highlights the challenges associated with draft genomes and gene prediction in plants.</title>
        <authorList>
            <person name="Pilkington S.M."/>
            <person name="Crowhurst R."/>
            <person name="Hilario E."/>
            <person name="Nardozza S."/>
            <person name="Fraser L."/>
            <person name="Peng Y."/>
            <person name="Gunaseelan K."/>
            <person name="Simpson R."/>
            <person name="Tahir J."/>
            <person name="Deroles S.C."/>
            <person name="Templeton K."/>
            <person name="Luo Z."/>
            <person name="Davy M."/>
            <person name="Cheng C."/>
            <person name="McNeilage M."/>
            <person name="Scaglione D."/>
            <person name="Liu Y."/>
            <person name="Zhang Q."/>
            <person name="Datson P."/>
            <person name="De Silva N."/>
            <person name="Gardiner S.E."/>
            <person name="Bassett H."/>
            <person name="Chagne D."/>
            <person name="McCallum J."/>
            <person name="Dzierzon H."/>
            <person name="Deng C."/>
            <person name="Wang Y.Y."/>
            <person name="Barron L."/>
            <person name="Manako K."/>
            <person name="Bowen J."/>
            <person name="Foster T.M."/>
            <person name="Erridge Z.A."/>
            <person name="Tiffin H."/>
            <person name="Waite C.N."/>
            <person name="Davies K.M."/>
            <person name="Grierson E.P."/>
            <person name="Laing W.A."/>
            <person name="Kirk R."/>
            <person name="Chen X."/>
            <person name="Wood M."/>
            <person name="Montefiori M."/>
            <person name="Brummell D.A."/>
            <person name="Schwinn K.E."/>
            <person name="Catanach A."/>
            <person name="Fullerton C."/>
            <person name="Li D."/>
            <person name="Meiyalaghan S."/>
            <person name="Nieuwenhuizen N."/>
            <person name="Read N."/>
            <person name="Prakash R."/>
            <person name="Hunter D."/>
            <person name="Zhang H."/>
            <person name="McKenzie M."/>
            <person name="Knabel M."/>
            <person name="Harris A."/>
            <person name="Allan A.C."/>
            <person name="Gleave A."/>
            <person name="Chen A."/>
            <person name="Janssen B.J."/>
            <person name="Plunkett B."/>
            <person name="Ampomah-Dwamena C."/>
            <person name="Voogd C."/>
            <person name="Leif D."/>
            <person name="Lafferty D."/>
            <person name="Souleyre E.J.F."/>
            <person name="Varkonyi-Gasic E."/>
            <person name="Gambi F."/>
            <person name="Hanley J."/>
            <person name="Yao J.L."/>
            <person name="Cheung J."/>
            <person name="David K.M."/>
            <person name="Warren B."/>
            <person name="Marsh K."/>
            <person name="Snowden K.C."/>
            <person name="Lin-Wang K."/>
            <person name="Brian L."/>
            <person name="Martinez-Sanchez M."/>
            <person name="Wang M."/>
            <person name="Ileperuma N."/>
            <person name="Macnee N."/>
            <person name="Campin R."/>
            <person name="McAtee P."/>
            <person name="Drummond R.S.M."/>
            <person name="Espley R.V."/>
            <person name="Ireland H.S."/>
            <person name="Wu R."/>
            <person name="Atkinson R.G."/>
            <person name="Karunairetnam S."/>
            <person name="Bulley S."/>
            <person name="Chunkath S."/>
            <person name="Hanley Z."/>
            <person name="Storey R."/>
            <person name="Thrimawithana A.H."/>
            <person name="Thomson S."/>
            <person name="David C."/>
            <person name="Testolin R."/>
            <person name="Huang H."/>
            <person name="Hellens R.P."/>
            <person name="Schaffer R.J."/>
        </authorList>
    </citation>
    <scope>NUCLEOTIDE SEQUENCE [LARGE SCALE GENOMIC DNA]</scope>
    <source>
        <strain evidence="4">cv. Red5</strain>
    </source>
</reference>
<comment type="caution">
    <text evidence="3">The sequence shown here is derived from an EMBL/GenBank/DDBJ whole genome shotgun (WGS) entry which is preliminary data.</text>
</comment>
<feature type="domain" description="VAN3-binding protein-like auxin canalisation" evidence="1">
    <location>
        <begin position="32"/>
        <end position="89"/>
    </location>
</feature>
<dbReference type="GO" id="GO:0010087">
    <property type="term" value="P:phloem or xylem histogenesis"/>
    <property type="evidence" value="ECO:0007669"/>
    <property type="project" value="TreeGrafter"/>
</dbReference>
<proteinExistence type="predicted"/>
<dbReference type="InParanoid" id="A0A2R6QPP6"/>
<dbReference type="GO" id="GO:0010305">
    <property type="term" value="P:leaf vascular tissue pattern formation"/>
    <property type="evidence" value="ECO:0007669"/>
    <property type="project" value="TreeGrafter"/>
</dbReference>
<dbReference type="GO" id="GO:0009734">
    <property type="term" value="P:auxin-activated signaling pathway"/>
    <property type="evidence" value="ECO:0007669"/>
    <property type="project" value="TreeGrafter"/>
</dbReference>
<accession>A0A2R6QPP6</accession>
<evidence type="ECO:0000259" key="2">
    <source>
        <dbReference type="Pfam" id="PF08458"/>
    </source>
</evidence>
<dbReference type="PANTHER" id="PTHR31351">
    <property type="entry name" value="EXPRESSED PROTEIN"/>
    <property type="match status" value="1"/>
</dbReference>
<evidence type="ECO:0000313" key="4">
    <source>
        <dbReference type="Proteomes" id="UP000241394"/>
    </source>
</evidence>
<keyword evidence="4" id="KW-1185">Reference proteome</keyword>
<dbReference type="InterPro" id="IPR013666">
    <property type="entry name" value="PH_pln"/>
</dbReference>
<sequence length="144" mass="15413">MAAAIAGFTRNCNPEAQDILRMTHGGGTLAWDQDMGVVVASAATLLTTVCAEAAKSLGAKRARVAYAVKSGLVTQTPIDVITLTATAATYKIINVIEEIKEAEGINFLALKTNKGIIKLFFEDEKQSIIWISTISNLLQMHNSC</sequence>
<protein>
    <submittedName>
        <fullName evidence="3">VAN3-binding protein</fullName>
    </submittedName>
</protein>
<dbReference type="PANTHER" id="PTHR31351:SF30">
    <property type="entry name" value="VAN3-BINDING PROTEIN-LIKE"/>
    <property type="match status" value="1"/>
</dbReference>
<reference evidence="3 4" key="1">
    <citation type="submission" date="2017-07" db="EMBL/GenBank/DDBJ databases">
        <title>An improved, manually edited Actinidia chinensis var. chinensis (kiwifruit) genome highlights the challenges associated with draft genomes and gene prediction in plants.</title>
        <authorList>
            <person name="Pilkington S."/>
            <person name="Crowhurst R."/>
            <person name="Hilario E."/>
            <person name="Nardozza S."/>
            <person name="Fraser L."/>
            <person name="Peng Y."/>
            <person name="Gunaseelan K."/>
            <person name="Simpson R."/>
            <person name="Tahir J."/>
            <person name="Deroles S."/>
            <person name="Templeton K."/>
            <person name="Luo Z."/>
            <person name="Davy M."/>
            <person name="Cheng C."/>
            <person name="Mcneilage M."/>
            <person name="Scaglione D."/>
            <person name="Liu Y."/>
            <person name="Zhang Q."/>
            <person name="Datson P."/>
            <person name="De Silva N."/>
            <person name="Gardiner S."/>
            <person name="Bassett H."/>
            <person name="Chagne D."/>
            <person name="Mccallum J."/>
            <person name="Dzierzon H."/>
            <person name="Deng C."/>
            <person name="Wang Y.-Y."/>
            <person name="Barron N."/>
            <person name="Manako K."/>
            <person name="Bowen J."/>
            <person name="Foster T."/>
            <person name="Erridge Z."/>
            <person name="Tiffin H."/>
            <person name="Waite C."/>
            <person name="Davies K."/>
            <person name="Grierson E."/>
            <person name="Laing W."/>
            <person name="Kirk R."/>
            <person name="Chen X."/>
            <person name="Wood M."/>
            <person name="Montefiori M."/>
            <person name="Brummell D."/>
            <person name="Schwinn K."/>
            <person name="Catanach A."/>
            <person name="Fullerton C."/>
            <person name="Li D."/>
            <person name="Meiyalaghan S."/>
            <person name="Nieuwenhuizen N."/>
            <person name="Read N."/>
            <person name="Prakash R."/>
            <person name="Hunter D."/>
            <person name="Zhang H."/>
            <person name="Mckenzie M."/>
            <person name="Knabel M."/>
            <person name="Harris A."/>
            <person name="Allan A."/>
            <person name="Chen A."/>
            <person name="Janssen B."/>
            <person name="Plunkett B."/>
            <person name="Dwamena C."/>
            <person name="Voogd C."/>
            <person name="Leif D."/>
            <person name="Lafferty D."/>
            <person name="Souleyre E."/>
            <person name="Varkonyi-Gasic E."/>
            <person name="Gambi F."/>
            <person name="Hanley J."/>
            <person name="Yao J.-L."/>
            <person name="Cheung J."/>
            <person name="David K."/>
            <person name="Warren B."/>
            <person name="Marsh K."/>
            <person name="Snowden K."/>
            <person name="Lin-Wang K."/>
            <person name="Brian L."/>
            <person name="Martinez-Sanchez M."/>
            <person name="Wang M."/>
            <person name="Ileperuma N."/>
            <person name="Macnee N."/>
            <person name="Campin R."/>
            <person name="Mcatee P."/>
            <person name="Drummond R."/>
            <person name="Espley R."/>
            <person name="Ireland H."/>
            <person name="Wu R."/>
            <person name="Atkinson R."/>
            <person name="Karunairetnam S."/>
            <person name="Bulley S."/>
            <person name="Chunkath S."/>
            <person name="Hanley Z."/>
            <person name="Storey R."/>
            <person name="Thrimawithana A."/>
            <person name="Thomson S."/>
            <person name="David C."/>
            <person name="Testolin R."/>
        </authorList>
    </citation>
    <scope>NUCLEOTIDE SEQUENCE [LARGE SCALE GENOMIC DNA]</scope>
    <source>
        <strain evidence="4">cv. Red5</strain>
        <tissue evidence="3">Young leaf</tissue>
    </source>
</reference>